<accession>A0A139AZE5</accession>
<sequence length="222" mass="24084">MADGDEIDILADIFDQNNGGDDEGHHHESPARPQGPPHSDEEDGTQHAQKRRKIGDTTSVLGLRAQSSEDLLRTAGVSFDSSHTLPPKPEMKLGSQDSLDRSTNSHTRRSPLCTNDTSPSSELSFEPSGVKVEISRDIMTNLEASRAGIMPNPKAISGNSRIEESQLGAGSRSQNMRLDNKVSFNNRSFVSCTCFHGKTLPGCLWRGSPYDFASVNHASPVL</sequence>
<gene>
    <name evidence="2" type="ORF">M427DRAFT_164904</name>
</gene>
<reference evidence="2 3" key="1">
    <citation type="journal article" date="2015" name="Genome Biol. Evol.">
        <title>Phylogenomic analyses indicate that early fungi evolved digesting cell walls of algal ancestors of land plants.</title>
        <authorList>
            <person name="Chang Y."/>
            <person name="Wang S."/>
            <person name="Sekimoto S."/>
            <person name="Aerts A.L."/>
            <person name="Choi C."/>
            <person name="Clum A."/>
            <person name="LaButti K.M."/>
            <person name="Lindquist E.A."/>
            <person name="Yee Ngan C."/>
            <person name="Ohm R.A."/>
            <person name="Salamov A.A."/>
            <person name="Grigoriev I.V."/>
            <person name="Spatafora J.W."/>
            <person name="Berbee M.L."/>
        </authorList>
    </citation>
    <scope>NUCLEOTIDE SEQUENCE [LARGE SCALE GENOMIC DNA]</scope>
    <source>
        <strain evidence="2 3">JEL478</strain>
    </source>
</reference>
<evidence type="ECO:0000313" key="3">
    <source>
        <dbReference type="Proteomes" id="UP000070544"/>
    </source>
</evidence>
<dbReference type="AlphaFoldDB" id="A0A139AZE5"/>
<organism evidence="2 3">
    <name type="scientific">Gonapodya prolifera (strain JEL478)</name>
    <name type="common">Monoblepharis prolifera</name>
    <dbReference type="NCBI Taxonomy" id="1344416"/>
    <lineage>
        <taxon>Eukaryota</taxon>
        <taxon>Fungi</taxon>
        <taxon>Fungi incertae sedis</taxon>
        <taxon>Chytridiomycota</taxon>
        <taxon>Chytridiomycota incertae sedis</taxon>
        <taxon>Monoblepharidomycetes</taxon>
        <taxon>Monoblepharidales</taxon>
        <taxon>Gonapodyaceae</taxon>
        <taxon>Gonapodya</taxon>
    </lineage>
</organism>
<feature type="region of interest" description="Disordered" evidence="1">
    <location>
        <begin position="145"/>
        <end position="174"/>
    </location>
</feature>
<evidence type="ECO:0000256" key="1">
    <source>
        <dbReference type="SAM" id="MobiDB-lite"/>
    </source>
</evidence>
<feature type="compositionally biased region" description="Polar residues" evidence="1">
    <location>
        <begin position="95"/>
        <end position="105"/>
    </location>
</feature>
<feature type="region of interest" description="Disordered" evidence="1">
    <location>
        <begin position="1"/>
        <end position="60"/>
    </location>
</feature>
<dbReference type="EMBL" id="KQ965731">
    <property type="protein sequence ID" value="KXS22106.1"/>
    <property type="molecule type" value="Genomic_DNA"/>
</dbReference>
<evidence type="ECO:0000313" key="2">
    <source>
        <dbReference type="EMBL" id="KXS22106.1"/>
    </source>
</evidence>
<keyword evidence="3" id="KW-1185">Reference proteome</keyword>
<name>A0A139AZE5_GONPJ</name>
<feature type="region of interest" description="Disordered" evidence="1">
    <location>
        <begin position="78"/>
        <end position="128"/>
    </location>
</feature>
<proteinExistence type="predicted"/>
<protein>
    <submittedName>
        <fullName evidence="2">Uncharacterized protein</fullName>
    </submittedName>
</protein>
<dbReference type="Proteomes" id="UP000070544">
    <property type="component" value="Unassembled WGS sequence"/>
</dbReference>
<feature type="compositionally biased region" description="Polar residues" evidence="1">
    <location>
        <begin position="112"/>
        <end position="123"/>
    </location>
</feature>